<keyword evidence="2" id="KW-1185">Reference proteome</keyword>
<evidence type="ECO:0000313" key="2">
    <source>
        <dbReference type="Proteomes" id="UP000606786"/>
    </source>
</evidence>
<dbReference type="Proteomes" id="UP000606786">
    <property type="component" value="Unassembled WGS sequence"/>
</dbReference>
<reference evidence="1" key="1">
    <citation type="submission" date="2020-11" db="EMBL/GenBank/DDBJ databases">
        <authorList>
            <person name="Whitehead M."/>
        </authorList>
    </citation>
    <scope>NUCLEOTIDE SEQUENCE</scope>
    <source>
        <strain evidence="1">EGII</strain>
    </source>
</reference>
<protein>
    <submittedName>
        <fullName evidence="1">(Mediterranean fruit fly) hypothetical protein</fullName>
    </submittedName>
</protein>
<accession>A0A811UZ10</accession>
<sequence length="65" mass="7509">MRVISSSLSSSSEDLIFLSFRENFSYRGIYENVFPLLCRSINQHVLSKSFNLLLEHNLLVISITE</sequence>
<organism evidence="1 2">
    <name type="scientific">Ceratitis capitata</name>
    <name type="common">Mediterranean fruit fly</name>
    <name type="synonym">Tephritis capitata</name>
    <dbReference type="NCBI Taxonomy" id="7213"/>
    <lineage>
        <taxon>Eukaryota</taxon>
        <taxon>Metazoa</taxon>
        <taxon>Ecdysozoa</taxon>
        <taxon>Arthropoda</taxon>
        <taxon>Hexapoda</taxon>
        <taxon>Insecta</taxon>
        <taxon>Pterygota</taxon>
        <taxon>Neoptera</taxon>
        <taxon>Endopterygota</taxon>
        <taxon>Diptera</taxon>
        <taxon>Brachycera</taxon>
        <taxon>Muscomorpha</taxon>
        <taxon>Tephritoidea</taxon>
        <taxon>Tephritidae</taxon>
        <taxon>Ceratitis</taxon>
        <taxon>Ceratitis</taxon>
    </lineage>
</organism>
<gene>
    <name evidence="1" type="ORF">CCAP1982_LOCUS10821</name>
</gene>
<comment type="caution">
    <text evidence="1">The sequence shown here is derived from an EMBL/GenBank/DDBJ whole genome shotgun (WGS) entry which is preliminary data.</text>
</comment>
<proteinExistence type="predicted"/>
<dbReference type="AlphaFoldDB" id="A0A811UZ10"/>
<dbReference type="EMBL" id="CAJHJT010000034">
    <property type="protein sequence ID" value="CAD7002333.1"/>
    <property type="molecule type" value="Genomic_DNA"/>
</dbReference>
<name>A0A811UZ10_CERCA</name>
<evidence type="ECO:0000313" key="1">
    <source>
        <dbReference type="EMBL" id="CAD7002333.1"/>
    </source>
</evidence>